<accession>A0AAU8A1E2</accession>
<dbReference type="EMBL" id="CP099959">
    <property type="protein sequence ID" value="XCC57221.1"/>
    <property type="molecule type" value="Genomic_DNA"/>
</dbReference>
<gene>
    <name evidence="1" type="ORF">NKE59_06915</name>
</gene>
<proteinExistence type="predicted"/>
<dbReference type="RefSeq" id="WP_353438251.1">
    <property type="nucleotide sequence ID" value="NZ_CP099959.1"/>
</dbReference>
<protein>
    <submittedName>
        <fullName evidence="1">Uncharacterized protein</fullName>
    </submittedName>
</protein>
<dbReference type="AlphaFoldDB" id="A0AAU8A1E2"/>
<sequence>MPNQQLSKFSSQASPEILNAMKELAQREGRKMHSILDEALSDYLVKKGVLKSKGSAMNHFAQSLNQFDALYQKLAK</sequence>
<reference evidence="1" key="1">
    <citation type="submission" date="2022-06" db="EMBL/GenBank/DDBJ databases">
        <title>New Polynucleobacter species.</title>
        <authorList>
            <person name="Hahn M.W."/>
        </authorList>
    </citation>
    <scope>NUCLEOTIDE SEQUENCE</scope>
    <source>
        <strain evidence="1">UK-FUSCHL-C3</strain>
    </source>
</reference>
<name>A0AAU8A1E2_9BURK</name>
<evidence type="ECO:0000313" key="1">
    <source>
        <dbReference type="EMBL" id="XCC57221.1"/>
    </source>
</evidence>
<organism evidence="1">
    <name type="scientific">Polynucleobacter sp. UK-FUSCHL-C3</name>
    <dbReference type="NCBI Taxonomy" id="2955208"/>
    <lineage>
        <taxon>Bacteria</taxon>
        <taxon>Pseudomonadati</taxon>
        <taxon>Pseudomonadota</taxon>
        <taxon>Betaproteobacteria</taxon>
        <taxon>Burkholderiales</taxon>
        <taxon>Burkholderiaceae</taxon>
        <taxon>Polynucleobacter</taxon>
    </lineage>
</organism>